<dbReference type="Proteomes" id="UP001163321">
    <property type="component" value="Chromosome 13"/>
</dbReference>
<sequence>MWSAGVPTEASIQAAYMDLVAKSKHFTSIKNQFFVSGMDGSGVVRNRILQALVDSIERAVQRDESNIRSPELTNFHAVMHWQFATICRGGRYSLFKALKGVTDHSENYVAFFGLRKYGIMPNGCASTEQIYIHSKLMIVDDRCAIIGSANINDRSINGDRDSEIALVLEDMHYEDGMMNEKPYRRGITASKLLLQLPREHLGRSDDDTSTADPTSDHAWHSIKSTASNNTKTFEAVFILRRRTSIEVTQIFENQLMNVLKVPGRSHLWDANNLKEGDYAPWKM</sequence>
<gene>
    <name evidence="1" type="ORF">PsorP6_012911</name>
</gene>
<name>A0ACC0WID7_9STRA</name>
<keyword evidence="2" id="KW-1185">Reference proteome</keyword>
<protein>
    <submittedName>
        <fullName evidence="1">Uncharacterized protein</fullName>
    </submittedName>
</protein>
<reference evidence="1 2" key="1">
    <citation type="journal article" date="2022" name="bioRxiv">
        <title>The genome of the oomycete Peronosclerospora sorghi, a cosmopolitan pathogen of maize and sorghum, is inflated with dispersed pseudogenes.</title>
        <authorList>
            <person name="Fletcher K."/>
            <person name="Martin F."/>
            <person name="Isakeit T."/>
            <person name="Cavanaugh K."/>
            <person name="Magill C."/>
            <person name="Michelmore R."/>
        </authorList>
    </citation>
    <scope>NUCLEOTIDE SEQUENCE [LARGE SCALE GENOMIC DNA]</scope>
    <source>
        <strain evidence="1">P6</strain>
    </source>
</reference>
<evidence type="ECO:0000313" key="1">
    <source>
        <dbReference type="EMBL" id="KAI9917833.1"/>
    </source>
</evidence>
<proteinExistence type="predicted"/>
<accession>A0ACC0WID7</accession>
<dbReference type="EMBL" id="CM047592">
    <property type="protein sequence ID" value="KAI9917833.1"/>
    <property type="molecule type" value="Genomic_DNA"/>
</dbReference>
<comment type="caution">
    <text evidence="1">The sequence shown here is derived from an EMBL/GenBank/DDBJ whole genome shotgun (WGS) entry which is preliminary data.</text>
</comment>
<evidence type="ECO:0000313" key="2">
    <source>
        <dbReference type="Proteomes" id="UP001163321"/>
    </source>
</evidence>
<organism evidence="1 2">
    <name type="scientific">Peronosclerospora sorghi</name>
    <dbReference type="NCBI Taxonomy" id="230839"/>
    <lineage>
        <taxon>Eukaryota</taxon>
        <taxon>Sar</taxon>
        <taxon>Stramenopiles</taxon>
        <taxon>Oomycota</taxon>
        <taxon>Peronosporomycetes</taxon>
        <taxon>Peronosporales</taxon>
        <taxon>Peronosporaceae</taxon>
        <taxon>Peronosclerospora</taxon>
    </lineage>
</organism>